<dbReference type="RefSeq" id="WP_089948704.1">
    <property type="nucleotide sequence ID" value="NZ_FOFR01000001.1"/>
</dbReference>
<sequence>MSLGLDPEIATALAPMAGAMADATPPAVGDVEARRAVWEPIIGAAGTAQPIPADVVTTDHHAIADDGARIAMRWYAKEGSAPGSAVLFFHGGGYIFGHVDLFDGPVSRYVSASGVPMLSVEYRRAPEHPFPTPLEDAYAALRWLHGHAAELGVDPDRIGVMGDSAGGGMAAALTILARDRGGPGIARQVLIMPMLDDRTTEVDPHIAPYAVWSYDDNLTAWPALLGEAAGGPDVPATAAPARLEDATGLPPAYLEVGQLDVFRDEDLAYATKLSRAGVPVEFHLHPGAPHEFDSIAFDSDVARRAIADRVRVLRSI</sequence>
<evidence type="ECO:0000313" key="4">
    <source>
        <dbReference type="Proteomes" id="UP000199352"/>
    </source>
</evidence>
<keyword evidence="4" id="KW-1185">Reference proteome</keyword>
<dbReference type="PANTHER" id="PTHR48081">
    <property type="entry name" value="AB HYDROLASE SUPERFAMILY PROTEIN C4A8.06C"/>
    <property type="match status" value="1"/>
</dbReference>
<dbReference type="STRING" id="402600.SAMN05216188_101502"/>
<accession>A0A1H9ARM9</accession>
<protein>
    <submittedName>
        <fullName evidence="3">Acetyl esterase/lipase</fullName>
    </submittedName>
</protein>
<dbReference type="EMBL" id="FOFR01000001">
    <property type="protein sequence ID" value="SEP79181.1"/>
    <property type="molecule type" value="Genomic_DNA"/>
</dbReference>
<evidence type="ECO:0000313" key="3">
    <source>
        <dbReference type="EMBL" id="SEP79181.1"/>
    </source>
</evidence>
<dbReference type="PANTHER" id="PTHR48081:SF8">
    <property type="entry name" value="ALPHA_BETA HYDROLASE FOLD-3 DOMAIN-CONTAINING PROTEIN-RELATED"/>
    <property type="match status" value="1"/>
</dbReference>
<dbReference type="GO" id="GO:0016787">
    <property type="term" value="F:hydrolase activity"/>
    <property type="evidence" value="ECO:0007669"/>
    <property type="project" value="UniProtKB-KW"/>
</dbReference>
<reference evidence="4" key="1">
    <citation type="submission" date="2016-10" db="EMBL/GenBank/DDBJ databases">
        <authorList>
            <person name="Varghese N."/>
            <person name="Submissions S."/>
        </authorList>
    </citation>
    <scope>NUCLEOTIDE SEQUENCE [LARGE SCALE GENOMIC DNA]</scope>
    <source>
        <strain evidence="4">CGMCC 4.3525</strain>
    </source>
</reference>
<feature type="domain" description="Alpha/beta hydrolase fold-3" evidence="2">
    <location>
        <begin position="86"/>
        <end position="292"/>
    </location>
</feature>
<dbReference type="OrthoDB" id="3181909at2"/>
<keyword evidence="1" id="KW-0378">Hydrolase</keyword>
<gene>
    <name evidence="3" type="ORF">SAMN05216188_101502</name>
</gene>
<dbReference type="SUPFAM" id="SSF53474">
    <property type="entry name" value="alpha/beta-Hydrolases"/>
    <property type="match status" value="1"/>
</dbReference>
<evidence type="ECO:0000259" key="2">
    <source>
        <dbReference type="Pfam" id="PF07859"/>
    </source>
</evidence>
<dbReference type="InterPro" id="IPR050300">
    <property type="entry name" value="GDXG_lipolytic_enzyme"/>
</dbReference>
<proteinExistence type="predicted"/>
<dbReference type="Gene3D" id="3.40.50.1820">
    <property type="entry name" value="alpha/beta hydrolase"/>
    <property type="match status" value="1"/>
</dbReference>
<dbReference type="Pfam" id="PF07859">
    <property type="entry name" value="Abhydrolase_3"/>
    <property type="match status" value="1"/>
</dbReference>
<evidence type="ECO:0000256" key="1">
    <source>
        <dbReference type="ARBA" id="ARBA00022801"/>
    </source>
</evidence>
<name>A0A1H9ARM9_9PSEU</name>
<dbReference type="InterPro" id="IPR029058">
    <property type="entry name" value="AB_hydrolase_fold"/>
</dbReference>
<dbReference type="AlphaFoldDB" id="A0A1H9ARM9"/>
<dbReference type="Proteomes" id="UP000199352">
    <property type="component" value="Unassembled WGS sequence"/>
</dbReference>
<dbReference type="InterPro" id="IPR013094">
    <property type="entry name" value="AB_hydrolase_3"/>
</dbReference>
<organism evidence="3 4">
    <name type="scientific">Lentzea xinjiangensis</name>
    <dbReference type="NCBI Taxonomy" id="402600"/>
    <lineage>
        <taxon>Bacteria</taxon>
        <taxon>Bacillati</taxon>
        <taxon>Actinomycetota</taxon>
        <taxon>Actinomycetes</taxon>
        <taxon>Pseudonocardiales</taxon>
        <taxon>Pseudonocardiaceae</taxon>
        <taxon>Lentzea</taxon>
    </lineage>
</organism>